<dbReference type="GO" id="GO:0003723">
    <property type="term" value="F:RNA binding"/>
    <property type="evidence" value="ECO:0007669"/>
    <property type="project" value="InterPro"/>
</dbReference>
<dbReference type="InterPro" id="IPR046848">
    <property type="entry name" value="E_motif"/>
</dbReference>
<sequence length="619" mass="68959">MMSNSFNATLLHRALRDFVISPSALDYALYGRLFQCFGELRLPLQGKQLHARLVVYSETPSNFLASKVINFYARTNGISEARRVFDDIHQKNTFAYNAMLLAYALNSCPRDALIMFSSLACSAADVRPDRYSVTCLLKSLSDSLIGDGSLVKEVHGFVLRNELDADVFVGNALVSYYSKYDKVDLARKVFDRMSERDVVTWNSMISGYSQGGFYEECKGLYREMVDSSGFMPDVVAVICVLQACGQSKDLTFGMEVHKYVIENQIKIDVSFCNALIGFYAKCGSLEYARELLDKMPEKDDVTYSAIISGYMVHGFVQKGLELFKEMESPRLNVWNAVISGLVQNNSHESALDLGRQMQTFGLRPNTVTLSSILCALSKFSNLKVGKETHCYAVKNSYDRNIYVATAIIDAYGKSGFLSGAQRIFDRSKGRSLIIWTAIVSAYAAHGDAKSALSLFDKMLISGIQPDPVIFTAVLTACAYCGMVDKAWEIFDSIKNYGIQPTMEHYACMVGVLSKAERLSDATEFVRKMPIEPSAKVWGALLNGASVASNVELGEFVCEHLFQIEPENTGNYIIMANLYSEAGRWKQADEVREKMNQVGLRKIPGSSWIETSKECHNFAT</sequence>
<organism evidence="3 4">
    <name type="scientific">Erythroxylum novogranatense</name>
    <dbReference type="NCBI Taxonomy" id="1862640"/>
    <lineage>
        <taxon>Eukaryota</taxon>
        <taxon>Viridiplantae</taxon>
        <taxon>Streptophyta</taxon>
        <taxon>Embryophyta</taxon>
        <taxon>Tracheophyta</taxon>
        <taxon>Spermatophyta</taxon>
        <taxon>Magnoliopsida</taxon>
        <taxon>eudicotyledons</taxon>
        <taxon>Gunneridae</taxon>
        <taxon>Pentapetalae</taxon>
        <taxon>rosids</taxon>
        <taxon>fabids</taxon>
        <taxon>Malpighiales</taxon>
        <taxon>Erythroxylaceae</taxon>
        <taxon>Erythroxylum</taxon>
    </lineage>
</organism>
<comment type="caution">
    <text evidence="3">The sequence shown here is derived from an EMBL/GenBank/DDBJ whole genome shotgun (WGS) entry which is preliminary data.</text>
</comment>
<feature type="repeat" description="PPR" evidence="2">
    <location>
        <begin position="466"/>
        <end position="500"/>
    </location>
</feature>
<dbReference type="PANTHER" id="PTHR47926:SF472">
    <property type="entry name" value="REPEAT (PPR) SUPERFAMILY PROTEIN, PUTATIVE-RELATED"/>
    <property type="match status" value="1"/>
</dbReference>
<gene>
    <name evidence="3" type="ORF">K2173_019596</name>
</gene>
<dbReference type="PANTHER" id="PTHR47926">
    <property type="entry name" value="PENTATRICOPEPTIDE REPEAT-CONTAINING PROTEIN"/>
    <property type="match status" value="1"/>
</dbReference>
<proteinExistence type="predicted"/>
<evidence type="ECO:0008006" key="5">
    <source>
        <dbReference type="Google" id="ProtNLM"/>
    </source>
</evidence>
<dbReference type="InterPro" id="IPR011990">
    <property type="entry name" value="TPR-like_helical_dom_sf"/>
</dbReference>
<dbReference type="Pfam" id="PF01535">
    <property type="entry name" value="PPR"/>
    <property type="match status" value="6"/>
</dbReference>
<name>A0AAV8UED0_9ROSI</name>
<evidence type="ECO:0000256" key="1">
    <source>
        <dbReference type="ARBA" id="ARBA00022737"/>
    </source>
</evidence>
<dbReference type="AlphaFoldDB" id="A0AAV8UED0"/>
<dbReference type="FunFam" id="1.25.40.10:FF:001537">
    <property type="entry name" value="Pentatricopeptide repeat-containing protein At2g37310"/>
    <property type="match status" value="1"/>
</dbReference>
<feature type="repeat" description="PPR" evidence="2">
    <location>
        <begin position="567"/>
        <end position="601"/>
    </location>
</feature>
<evidence type="ECO:0000313" key="4">
    <source>
        <dbReference type="Proteomes" id="UP001159364"/>
    </source>
</evidence>
<dbReference type="InterPro" id="IPR002885">
    <property type="entry name" value="PPR_rpt"/>
</dbReference>
<dbReference type="Proteomes" id="UP001159364">
    <property type="component" value="Linkage Group LG08"/>
</dbReference>
<reference evidence="3 4" key="1">
    <citation type="submission" date="2021-09" db="EMBL/GenBank/DDBJ databases">
        <title>Genomic insights and catalytic innovation underlie evolution of tropane alkaloids biosynthesis.</title>
        <authorList>
            <person name="Wang Y.-J."/>
            <person name="Tian T."/>
            <person name="Huang J.-P."/>
            <person name="Huang S.-X."/>
        </authorList>
    </citation>
    <scope>NUCLEOTIDE SEQUENCE [LARGE SCALE GENOMIC DNA]</scope>
    <source>
        <strain evidence="3">KIB-2018</strain>
        <tissue evidence="3">Leaf</tissue>
    </source>
</reference>
<evidence type="ECO:0000256" key="2">
    <source>
        <dbReference type="PROSITE-ProRule" id="PRU00708"/>
    </source>
</evidence>
<keyword evidence="4" id="KW-1185">Reference proteome</keyword>
<dbReference type="FunFam" id="1.25.40.10:FF:000344">
    <property type="entry name" value="Pentatricopeptide repeat-containing protein"/>
    <property type="match status" value="1"/>
</dbReference>
<dbReference type="FunFam" id="1.25.40.10:FF:000090">
    <property type="entry name" value="Pentatricopeptide repeat-containing protein, chloroplastic"/>
    <property type="match status" value="1"/>
</dbReference>
<dbReference type="Pfam" id="PF13812">
    <property type="entry name" value="PPR_3"/>
    <property type="match status" value="1"/>
</dbReference>
<dbReference type="NCBIfam" id="TIGR00756">
    <property type="entry name" value="PPR"/>
    <property type="match status" value="6"/>
</dbReference>
<feature type="repeat" description="PPR" evidence="2">
    <location>
        <begin position="268"/>
        <end position="298"/>
    </location>
</feature>
<dbReference type="InterPro" id="IPR046960">
    <property type="entry name" value="PPR_At4g14850-like_plant"/>
</dbReference>
<dbReference type="PROSITE" id="PS51375">
    <property type="entry name" value="PPR"/>
    <property type="match status" value="6"/>
</dbReference>
<dbReference type="Pfam" id="PF20431">
    <property type="entry name" value="E_motif"/>
    <property type="match status" value="1"/>
</dbReference>
<evidence type="ECO:0000313" key="3">
    <source>
        <dbReference type="EMBL" id="KAJ8899893.1"/>
    </source>
</evidence>
<dbReference type="GO" id="GO:0009451">
    <property type="term" value="P:RNA modification"/>
    <property type="evidence" value="ECO:0007669"/>
    <property type="project" value="InterPro"/>
</dbReference>
<dbReference type="EMBL" id="JAIWQS010000008">
    <property type="protein sequence ID" value="KAJ8899893.1"/>
    <property type="molecule type" value="Genomic_DNA"/>
</dbReference>
<feature type="repeat" description="PPR" evidence="2">
    <location>
        <begin position="299"/>
        <end position="333"/>
    </location>
</feature>
<accession>A0AAV8UED0</accession>
<dbReference type="Pfam" id="PF13041">
    <property type="entry name" value="PPR_2"/>
    <property type="match status" value="1"/>
</dbReference>
<protein>
    <recommendedName>
        <fullName evidence="5">Pentatricopeptide repeat-containing protein</fullName>
    </recommendedName>
</protein>
<feature type="repeat" description="PPR" evidence="2">
    <location>
        <begin position="197"/>
        <end position="232"/>
    </location>
</feature>
<dbReference type="SUPFAM" id="SSF48452">
    <property type="entry name" value="TPR-like"/>
    <property type="match status" value="1"/>
</dbReference>
<dbReference type="Gene3D" id="1.25.40.10">
    <property type="entry name" value="Tetratricopeptide repeat domain"/>
    <property type="match status" value="6"/>
</dbReference>
<feature type="repeat" description="PPR" evidence="2">
    <location>
        <begin position="431"/>
        <end position="465"/>
    </location>
</feature>
<keyword evidence="1" id="KW-0677">Repeat</keyword>